<dbReference type="InterPro" id="IPR047112">
    <property type="entry name" value="RecG/Mfd"/>
</dbReference>
<dbReference type="GO" id="GO:0003678">
    <property type="term" value="F:DNA helicase activity"/>
    <property type="evidence" value="ECO:0007669"/>
    <property type="project" value="TreeGrafter"/>
</dbReference>
<keyword evidence="5 12" id="KW-0347">Helicase</keyword>
<evidence type="ECO:0000256" key="5">
    <source>
        <dbReference type="ARBA" id="ARBA00022806"/>
    </source>
</evidence>
<dbReference type="InterPro" id="IPR011545">
    <property type="entry name" value="DEAD/DEAH_box_helicase_dom"/>
</dbReference>
<dbReference type="PATRIC" id="fig|869719.3.peg.2590"/>
<dbReference type="InterPro" id="IPR004576">
    <property type="entry name" value="Mfd"/>
</dbReference>
<dbReference type="Pfam" id="PF00271">
    <property type="entry name" value="Helicase_C"/>
    <property type="match status" value="1"/>
</dbReference>
<dbReference type="SUPFAM" id="SSF52540">
    <property type="entry name" value="P-loop containing nucleoside triphosphate hydrolases"/>
    <property type="match status" value="2"/>
</dbReference>
<dbReference type="EC" id="3.6.4.-" evidence="9"/>
<dbReference type="PANTHER" id="PTHR47964:SF1">
    <property type="entry name" value="ATP-DEPENDENT DNA HELICASE HOMOLOG RECG, CHLOROPLASTIC"/>
    <property type="match status" value="1"/>
</dbReference>
<dbReference type="InterPro" id="IPR036101">
    <property type="entry name" value="CarD-like/TRCF_RID_sf"/>
</dbReference>
<evidence type="ECO:0000313" key="13">
    <source>
        <dbReference type="Proteomes" id="UP000074310"/>
    </source>
</evidence>
<evidence type="ECO:0000256" key="3">
    <source>
        <dbReference type="ARBA" id="ARBA00022763"/>
    </source>
</evidence>
<dbReference type="PROSITE" id="PS51192">
    <property type="entry name" value="HELICASE_ATP_BIND_1"/>
    <property type="match status" value="1"/>
</dbReference>
<dbReference type="Gene3D" id="3.40.50.11180">
    <property type="match status" value="1"/>
</dbReference>
<evidence type="ECO:0000259" key="11">
    <source>
        <dbReference type="PROSITE" id="PS51194"/>
    </source>
</evidence>
<dbReference type="InterPro" id="IPR037235">
    <property type="entry name" value="TRCF-like_C_D7"/>
</dbReference>
<organism evidence="12 13">
    <name type="scientific">Sphingomonas endophytica</name>
    <dbReference type="NCBI Taxonomy" id="869719"/>
    <lineage>
        <taxon>Bacteria</taxon>
        <taxon>Pseudomonadati</taxon>
        <taxon>Pseudomonadota</taxon>
        <taxon>Alphaproteobacteria</taxon>
        <taxon>Sphingomonadales</taxon>
        <taxon>Sphingomonadaceae</taxon>
        <taxon>Sphingomonas</taxon>
    </lineage>
</organism>
<dbReference type="SMART" id="SM00487">
    <property type="entry name" value="DEXDc"/>
    <property type="match status" value="1"/>
</dbReference>
<dbReference type="Gene3D" id="3.90.1150.50">
    <property type="entry name" value="Transcription-repair-coupling factor, D7 domain"/>
    <property type="match status" value="1"/>
</dbReference>
<keyword evidence="1 9" id="KW-0963">Cytoplasm</keyword>
<dbReference type="InterPro" id="IPR003711">
    <property type="entry name" value="CarD-like/TRCF_RID"/>
</dbReference>
<evidence type="ECO:0000256" key="7">
    <source>
        <dbReference type="ARBA" id="ARBA00023125"/>
    </source>
</evidence>
<dbReference type="GO" id="GO:0003684">
    <property type="term" value="F:damaged DNA binding"/>
    <property type="evidence" value="ECO:0007669"/>
    <property type="project" value="InterPro"/>
</dbReference>
<dbReference type="SMART" id="SM00490">
    <property type="entry name" value="HELICc"/>
    <property type="match status" value="1"/>
</dbReference>
<evidence type="ECO:0000256" key="9">
    <source>
        <dbReference type="HAMAP-Rule" id="MF_00969"/>
    </source>
</evidence>
<reference evidence="12 13" key="1">
    <citation type="journal article" date="2016" name="Front. Microbiol.">
        <title>Genomic Resource of Rice Seed Associated Bacteria.</title>
        <authorList>
            <person name="Midha S."/>
            <person name="Bansal K."/>
            <person name="Sharma S."/>
            <person name="Kumar N."/>
            <person name="Patil P.P."/>
            <person name="Chaudhry V."/>
            <person name="Patil P.B."/>
        </authorList>
    </citation>
    <scope>NUCLEOTIDE SEQUENCE [LARGE SCALE GENOMIC DNA]</scope>
    <source>
        <strain evidence="12 13">NS334</strain>
    </source>
</reference>
<comment type="caution">
    <text evidence="12">The sequence shown here is derived from an EMBL/GenBank/DDBJ whole genome shotgun (WGS) entry which is preliminary data.</text>
</comment>
<dbReference type="Pfam" id="PF17757">
    <property type="entry name" value="UvrB_inter"/>
    <property type="match status" value="1"/>
</dbReference>
<evidence type="ECO:0000259" key="10">
    <source>
        <dbReference type="PROSITE" id="PS51192"/>
    </source>
</evidence>
<dbReference type="SMART" id="SM00982">
    <property type="entry name" value="TRCF"/>
    <property type="match status" value="1"/>
</dbReference>
<dbReference type="PANTHER" id="PTHR47964">
    <property type="entry name" value="ATP-DEPENDENT DNA HELICASE HOMOLOG RECG, CHLOROPLASTIC"/>
    <property type="match status" value="1"/>
</dbReference>
<dbReference type="Proteomes" id="UP000074310">
    <property type="component" value="Unassembled WGS sequence"/>
</dbReference>
<feature type="domain" description="Helicase ATP-binding" evidence="10">
    <location>
        <begin position="520"/>
        <end position="680"/>
    </location>
</feature>
<dbReference type="GO" id="GO:0005737">
    <property type="term" value="C:cytoplasm"/>
    <property type="evidence" value="ECO:0007669"/>
    <property type="project" value="UniProtKB-SubCell"/>
</dbReference>
<name>A0A147HZ43_9SPHN</name>
<dbReference type="SUPFAM" id="SSF143517">
    <property type="entry name" value="TRCF domain-like"/>
    <property type="match status" value="1"/>
</dbReference>
<keyword evidence="8 9" id="KW-0234">DNA repair</keyword>
<dbReference type="SUPFAM" id="SSF141259">
    <property type="entry name" value="CarD-like"/>
    <property type="match status" value="1"/>
</dbReference>
<dbReference type="Pfam" id="PF00270">
    <property type="entry name" value="DEAD"/>
    <property type="match status" value="1"/>
</dbReference>
<dbReference type="Gene3D" id="3.40.50.300">
    <property type="entry name" value="P-loop containing nucleotide triphosphate hydrolases"/>
    <property type="match status" value="2"/>
</dbReference>
<dbReference type="InterPro" id="IPR041471">
    <property type="entry name" value="UvrB_inter"/>
</dbReference>
<keyword evidence="2 9" id="KW-0547">Nucleotide-binding</keyword>
<dbReference type="GO" id="GO:0006355">
    <property type="term" value="P:regulation of DNA-templated transcription"/>
    <property type="evidence" value="ECO:0007669"/>
    <property type="project" value="UniProtKB-UniRule"/>
</dbReference>
<dbReference type="GO" id="GO:0005524">
    <property type="term" value="F:ATP binding"/>
    <property type="evidence" value="ECO:0007669"/>
    <property type="project" value="UniProtKB-UniRule"/>
</dbReference>
<dbReference type="GO" id="GO:0016787">
    <property type="term" value="F:hydrolase activity"/>
    <property type="evidence" value="ECO:0007669"/>
    <property type="project" value="UniProtKB-KW"/>
</dbReference>
<keyword evidence="3 9" id="KW-0227">DNA damage</keyword>
<keyword evidence="7 9" id="KW-0238">DNA-binding</keyword>
<dbReference type="PROSITE" id="PS51194">
    <property type="entry name" value="HELICASE_CTER"/>
    <property type="match status" value="1"/>
</dbReference>
<dbReference type="OrthoDB" id="9804325at2"/>
<dbReference type="Pfam" id="PF03461">
    <property type="entry name" value="TRCF"/>
    <property type="match status" value="1"/>
</dbReference>
<evidence type="ECO:0000256" key="4">
    <source>
        <dbReference type="ARBA" id="ARBA00022801"/>
    </source>
</evidence>
<comment type="function">
    <text evidence="9">Couples transcription and DNA repair by recognizing RNA polymerase (RNAP) stalled at DNA lesions. Mediates ATP-dependent release of RNAP and its truncated transcript from the DNA, and recruitment of nucleotide excision repair machinery to the damaged site.</text>
</comment>
<dbReference type="InterPro" id="IPR005118">
    <property type="entry name" value="TRCF_C"/>
</dbReference>
<keyword evidence="13" id="KW-1185">Reference proteome</keyword>
<dbReference type="Gene3D" id="2.40.10.170">
    <property type="match status" value="1"/>
</dbReference>
<evidence type="ECO:0000256" key="6">
    <source>
        <dbReference type="ARBA" id="ARBA00022840"/>
    </source>
</evidence>
<proteinExistence type="inferred from homology"/>
<dbReference type="InterPro" id="IPR001650">
    <property type="entry name" value="Helicase_C-like"/>
</dbReference>
<dbReference type="InterPro" id="IPR014001">
    <property type="entry name" value="Helicase_ATP-bd"/>
</dbReference>
<dbReference type="AlphaFoldDB" id="A0A147HZ43"/>
<keyword evidence="6 9" id="KW-0067">ATP-binding</keyword>
<feature type="domain" description="Helicase C-terminal" evidence="11">
    <location>
        <begin position="701"/>
        <end position="855"/>
    </location>
</feature>
<dbReference type="SMART" id="SM01058">
    <property type="entry name" value="CarD_TRCF"/>
    <property type="match status" value="1"/>
</dbReference>
<dbReference type="GO" id="GO:0000716">
    <property type="term" value="P:transcription-coupled nucleotide-excision repair, DNA damage recognition"/>
    <property type="evidence" value="ECO:0007669"/>
    <property type="project" value="UniProtKB-UniRule"/>
</dbReference>
<evidence type="ECO:0000256" key="8">
    <source>
        <dbReference type="ARBA" id="ARBA00023204"/>
    </source>
</evidence>
<dbReference type="Gene3D" id="3.30.2060.10">
    <property type="entry name" value="Penicillin-binding protein 1b domain"/>
    <property type="match status" value="1"/>
</dbReference>
<dbReference type="RefSeq" id="WP_058756383.1">
    <property type="nucleotide sequence ID" value="NZ_LDTB01000056.1"/>
</dbReference>
<comment type="similarity">
    <text evidence="9">In the N-terminal section; belongs to the UvrB family.</text>
</comment>
<evidence type="ECO:0000313" key="12">
    <source>
        <dbReference type="EMBL" id="KTT70214.1"/>
    </source>
</evidence>
<dbReference type="EMBL" id="LDTB01000056">
    <property type="protein sequence ID" value="KTT70214.1"/>
    <property type="molecule type" value="Genomic_DNA"/>
</dbReference>
<protein>
    <recommendedName>
        <fullName evidence="9">Transcription-repair-coupling factor</fullName>
        <shortName evidence="9">TRCF</shortName>
        <ecNumber evidence="9">3.6.4.-</ecNumber>
    </recommendedName>
</protein>
<dbReference type="HAMAP" id="MF_00969">
    <property type="entry name" value="TRCF"/>
    <property type="match status" value="1"/>
</dbReference>
<keyword evidence="4 9" id="KW-0378">Hydrolase</keyword>
<comment type="subcellular location">
    <subcellularLocation>
        <location evidence="9">Cytoplasm</location>
    </subcellularLocation>
</comment>
<comment type="similarity">
    <text evidence="9">In the C-terminal section; belongs to the helicase family. RecG subfamily.</text>
</comment>
<gene>
    <name evidence="9" type="primary">mfd</name>
    <name evidence="12" type="ORF">NS334_13005</name>
</gene>
<evidence type="ECO:0000256" key="2">
    <source>
        <dbReference type="ARBA" id="ARBA00022741"/>
    </source>
</evidence>
<accession>A0A147HZ43</accession>
<dbReference type="Pfam" id="PF02559">
    <property type="entry name" value="CarD_TRCF_RID"/>
    <property type="match status" value="1"/>
</dbReference>
<evidence type="ECO:0000256" key="1">
    <source>
        <dbReference type="ARBA" id="ARBA00022490"/>
    </source>
</evidence>
<sequence>MLAEALAQGDLIAAMVDEVRAAMVAQALAAAAPDATVILCPGSDALPGEDAPPSPANVGQRVSALRRARRLVAETQRAPVALITTGEALARAYPPPAAFDSVPPTVRHGAALDLPTLFEELTALGYIADERVDEPGEVALRGQVLDVFPADAALPLRIEVANGTVVALRCYDPADQRSIDDIAERELGRVAEPVPGDDRTTLLDHLPGAQVIVDPDADERRRRFLTLVADATRRMPQRALRDVVNDAMWQAALADRTPIVLTREGEPPPRFAERKAPLRAFATLVRKECEEGTRVVLLGSARDLRFLRRRVAKALKDDPVTVADWRKVAKAKRGALLMLELAADRGFRRAGVLAIAAADLLGSRAEREQVAGAATDTGLFEFGEIRIGDVVVHEDHGIGVVAGLEQLPDDGGDAIRLTYANDGVRLVPVAEADRLWRYGAEADAVTLDRLDGSSWQKRRGEIDAAIAQSARDLTALAAERAGRDAPVLDPDPAAYERFASGFAFTETADQAKAIAAVRADLAAGRAMDRLVIGDVGYGKTEVALRAAALAALAGHQVAVAAPTTVLARQHLDTFTARFEGTGIEVAGLSRLSSAAEKKRVKAGLADGSIGVVVGTGAVAGKGVAYDSLALVVIDEEQRFGAADKDRLRALSAGHVLTLSATPIPRTLQSALVGLQQLSVIATPPARRQPIRTAVSAFSPETLRAALLREKSRGGQSFVVVPRIADMAPLAEQLGRLVPELDVLQAHGKLPADDIDAAMVRFGRGDGDVLLATNIIEAGLDVPRANTMVIAHADRFGLSQLHQLRGRVGRGSRRGQVLLFTDPDHAIAPRTLKRLRTLEAFDRLGAGFAISARDLDMRGAGDLLGETQAGHMKLIGIDLYQQLLEGALRRARGEEVERWTPELQVGVEGRLPETWIPDEELRVTIYTRLARITDGDALDALEDELEDRFGAIPDEARTLLATARLRVDARAAGIAKVSAGPAALALEPHNGTAIDAAAFGLEEKDRRFLLRERIDDPLARLERAGELVREMAEA</sequence>
<dbReference type="InterPro" id="IPR027417">
    <property type="entry name" value="P-loop_NTPase"/>
</dbReference>